<reference evidence="1 2" key="1">
    <citation type="submission" date="2023-05" db="EMBL/GenBank/DDBJ databases">
        <title>Metabolic capabilities are highly conserved among human nasal-associated Corynebacterium species in pangenomic analyses.</title>
        <authorList>
            <person name="Tran T.H."/>
            <person name="Roberts A.Q."/>
            <person name="Escapa I.F."/>
            <person name="Gao W."/>
            <person name="Conlan S."/>
            <person name="Kong H."/>
            <person name="Segre J.A."/>
            <person name="Kelly M.S."/>
            <person name="Lemon K.P."/>
        </authorList>
    </citation>
    <scope>NUCLEOTIDE SEQUENCE [LARGE SCALE GENOMIC DNA]</scope>
    <source>
        <strain evidence="1 2">KPL3772</strain>
    </source>
</reference>
<sequence>MQFFPLPASAVHVSDPIPAEKAFSAAILSLPSIHVAPPSGRHARADEDHAKQFEIPVTMTFQGKWRINASKGIIGVLPDVEALRPLRTLKIAATARISLDSGYIDLEILAPIAPWIVAVNNPAGPVTVGSRYYPVHSSYDMRTYGTSHMYAVVSGTSVFIDGNKLGSIPVTEPIATPLNIRAYCSEGHVVVALPHGDGRVVEIPSLAQPLDIYPAATILEPLPHGERSIQQPANPIGPQSSP</sequence>
<keyword evidence="2" id="KW-1185">Reference proteome</keyword>
<protein>
    <recommendedName>
        <fullName evidence="3">FHA domain-containing protein</fullName>
    </recommendedName>
</protein>
<accession>A0ABT7FTI0</accession>
<gene>
    <name evidence="1" type="ORF">QPX23_00810</name>
</gene>
<name>A0ABT7FTI0_9CORY</name>
<evidence type="ECO:0000313" key="1">
    <source>
        <dbReference type="EMBL" id="MDK4289282.1"/>
    </source>
</evidence>
<dbReference type="EMBL" id="JASNUQ010000001">
    <property type="protein sequence ID" value="MDK4289282.1"/>
    <property type="molecule type" value="Genomic_DNA"/>
</dbReference>
<dbReference type="Proteomes" id="UP001239759">
    <property type="component" value="Unassembled WGS sequence"/>
</dbReference>
<evidence type="ECO:0008006" key="3">
    <source>
        <dbReference type="Google" id="ProtNLM"/>
    </source>
</evidence>
<evidence type="ECO:0000313" key="2">
    <source>
        <dbReference type="Proteomes" id="UP001239759"/>
    </source>
</evidence>
<organism evidence="1 2">
    <name type="scientific">Corynebacterium pseudodiphtheriticum</name>
    <dbReference type="NCBI Taxonomy" id="37637"/>
    <lineage>
        <taxon>Bacteria</taxon>
        <taxon>Bacillati</taxon>
        <taxon>Actinomycetota</taxon>
        <taxon>Actinomycetes</taxon>
        <taxon>Mycobacteriales</taxon>
        <taxon>Corynebacteriaceae</taxon>
        <taxon>Corynebacterium</taxon>
    </lineage>
</organism>
<proteinExistence type="predicted"/>
<dbReference type="RefSeq" id="WP_284586816.1">
    <property type="nucleotide sequence ID" value="NZ_JASNTY010000001.1"/>
</dbReference>
<comment type="caution">
    <text evidence="1">The sequence shown here is derived from an EMBL/GenBank/DDBJ whole genome shotgun (WGS) entry which is preliminary data.</text>
</comment>